<reference evidence="2 3" key="1">
    <citation type="submission" date="2019-02" db="EMBL/GenBank/DDBJ databases">
        <title>Prokaryotic population dynamics and viral predation in marine succession experiment using metagenomics: the confinement effect.</title>
        <authorList>
            <person name="Haro-Moreno J.M."/>
            <person name="Rodriguez-Valera F."/>
            <person name="Lopez-Perez M."/>
        </authorList>
    </citation>
    <scope>NUCLEOTIDE SEQUENCE [LARGE SCALE GENOMIC DNA]</scope>
    <source>
        <strain evidence="2">MED-G166</strain>
    </source>
</reference>
<gene>
    <name evidence="2" type="ORF">EVA99_03105</name>
</gene>
<dbReference type="PANTHER" id="PTHR41521">
    <property type="match status" value="1"/>
</dbReference>
<dbReference type="Pfam" id="PF07045">
    <property type="entry name" value="DUF1330"/>
    <property type="match status" value="1"/>
</dbReference>
<protein>
    <submittedName>
        <fullName evidence="2">DUF1330 domain-containing protein</fullName>
    </submittedName>
</protein>
<dbReference type="AlphaFoldDB" id="A0A520MRL0"/>
<dbReference type="InterPro" id="IPR011008">
    <property type="entry name" value="Dimeric_a/b-barrel"/>
</dbReference>
<dbReference type="SUPFAM" id="SSF54909">
    <property type="entry name" value="Dimeric alpha+beta barrel"/>
    <property type="match status" value="1"/>
</dbReference>
<name>A0A520MRL0_9GAMM</name>
<feature type="domain" description="DUF1330" evidence="1">
    <location>
        <begin position="4"/>
        <end position="94"/>
    </location>
</feature>
<proteinExistence type="predicted"/>
<dbReference type="Gene3D" id="3.30.70.100">
    <property type="match status" value="1"/>
</dbReference>
<dbReference type="Proteomes" id="UP000320146">
    <property type="component" value="Unassembled WGS sequence"/>
</dbReference>
<evidence type="ECO:0000313" key="2">
    <source>
        <dbReference type="EMBL" id="RZO23838.1"/>
    </source>
</evidence>
<organism evidence="2 3">
    <name type="scientific">SAR86 cluster bacterium</name>
    <dbReference type="NCBI Taxonomy" id="2030880"/>
    <lineage>
        <taxon>Bacteria</taxon>
        <taxon>Pseudomonadati</taxon>
        <taxon>Pseudomonadota</taxon>
        <taxon>Gammaproteobacteria</taxon>
        <taxon>SAR86 cluster</taxon>
    </lineage>
</organism>
<evidence type="ECO:0000259" key="1">
    <source>
        <dbReference type="Pfam" id="PF07045"/>
    </source>
</evidence>
<sequence length="104" mass="12042">MVRKAYVVANLEVITDKDKFRDYERGLINALAKHDGKLLTYSDNVLCLEGDKPPKGRLVVMEFPSQDHVEAWWADEDYQAASDIRREYSVTNFIARLDELPPRN</sequence>
<dbReference type="PANTHER" id="PTHR41521:SF4">
    <property type="entry name" value="BLR0684 PROTEIN"/>
    <property type="match status" value="1"/>
</dbReference>
<evidence type="ECO:0000313" key="3">
    <source>
        <dbReference type="Proteomes" id="UP000320146"/>
    </source>
</evidence>
<dbReference type="EMBL" id="SHBL01000023">
    <property type="protein sequence ID" value="RZO23838.1"/>
    <property type="molecule type" value="Genomic_DNA"/>
</dbReference>
<dbReference type="InterPro" id="IPR010753">
    <property type="entry name" value="DUF1330"/>
</dbReference>
<accession>A0A520MRL0</accession>
<comment type="caution">
    <text evidence="2">The sequence shown here is derived from an EMBL/GenBank/DDBJ whole genome shotgun (WGS) entry which is preliminary data.</text>
</comment>